<proteinExistence type="predicted"/>
<protein>
    <submittedName>
        <fullName evidence="2">Uncharacterized protein</fullName>
    </submittedName>
</protein>
<evidence type="ECO:0000313" key="1">
    <source>
        <dbReference type="Proteomes" id="UP000887580"/>
    </source>
</evidence>
<dbReference type="Proteomes" id="UP000887580">
    <property type="component" value="Unplaced"/>
</dbReference>
<dbReference type="WBParaSite" id="PS1159_v2.g22220.t1">
    <property type="protein sequence ID" value="PS1159_v2.g22220.t1"/>
    <property type="gene ID" value="PS1159_v2.g22220"/>
</dbReference>
<organism evidence="1 2">
    <name type="scientific">Panagrolaimus sp. PS1159</name>
    <dbReference type="NCBI Taxonomy" id="55785"/>
    <lineage>
        <taxon>Eukaryota</taxon>
        <taxon>Metazoa</taxon>
        <taxon>Ecdysozoa</taxon>
        <taxon>Nematoda</taxon>
        <taxon>Chromadorea</taxon>
        <taxon>Rhabditida</taxon>
        <taxon>Tylenchina</taxon>
        <taxon>Panagrolaimomorpha</taxon>
        <taxon>Panagrolaimoidea</taxon>
        <taxon>Panagrolaimidae</taxon>
        <taxon>Panagrolaimus</taxon>
    </lineage>
</organism>
<reference evidence="2" key="1">
    <citation type="submission" date="2022-11" db="UniProtKB">
        <authorList>
            <consortium name="WormBaseParasite"/>
        </authorList>
    </citation>
    <scope>IDENTIFICATION</scope>
</reference>
<sequence length="83" mass="9429">MTETKSVMFDKSDSGGLLPTDNNCESQPSRWSSVSYIDGERPIMMEDLNTPLAKSVSSLFRRNSEHLKEKVSKVFEFEVLINI</sequence>
<accession>A0AC35G0A5</accession>
<name>A0AC35G0A5_9BILA</name>
<evidence type="ECO:0000313" key="2">
    <source>
        <dbReference type="WBParaSite" id="PS1159_v2.g22220.t1"/>
    </source>
</evidence>